<dbReference type="GO" id="GO:0016121">
    <property type="term" value="P:carotene catabolic process"/>
    <property type="evidence" value="ECO:0007669"/>
    <property type="project" value="TreeGrafter"/>
</dbReference>
<evidence type="ECO:0000256" key="6">
    <source>
        <dbReference type="PIRSR" id="PIRSR604294-1"/>
    </source>
</evidence>
<dbReference type="GO" id="GO:0046872">
    <property type="term" value="F:metal ion binding"/>
    <property type="evidence" value="ECO:0007669"/>
    <property type="project" value="UniProtKB-KW"/>
</dbReference>
<evidence type="ECO:0000256" key="4">
    <source>
        <dbReference type="ARBA" id="ARBA00022964"/>
    </source>
</evidence>
<keyword evidence="5 6" id="KW-0408">Iron</keyword>
<dbReference type="OrthoDB" id="407010at2759"/>
<comment type="similarity">
    <text evidence="1">Belongs to the carotenoid oxygenase family.</text>
</comment>
<evidence type="ECO:0000313" key="7">
    <source>
        <dbReference type="EMBL" id="CAD6245640.1"/>
    </source>
</evidence>
<evidence type="ECO:0000256" key="5">
    <source>
        <dbReference type="ARBA" id="ARBA00023004"/>
    </source>
</evidence>
<dbReference type="Pfam" id="PF03055">
    <property type="entry name" value="RPE65"/>
    <property type="match status" value="2"/>
</dbReference>
<gene>
    <name evidence="7" type="ORF">NCGR_LOCUS29938</name>
</gene>
<reference evidence="7" key="1">
    <citation type="submission" date="2020-10" db="EMBL/GenBank/DDBJ databases">
        <authorList>
            <person name="Han B."/>
            <person name="Lu T."/>
            <person name="Zhao Q."/>
            <person name="Huang X."/>
            <person name="Zhao Y."/>
        </authorList>
    </citation>
    <scope>NUCLEOTIDE SEQUENCE</scope>
</reference>
<evidence type="ECO:0000313" key="8">
    <source>
        <dbReference type="Proteomes" id="UP000604825"/>
    </source>
</evidence>
<keyword evidence="4" id="KW-0223">Dioxygenase</keyword>
<dbReference type="PANTHER" id="PTHR10543">
    <property type="entry name" value="BETA-CAROTENE DIOXYGENASE"/>
    <property type="match status" value="1"/>
</dbReference>
<proteinExistence type="inferred from homology"/>
<dbReference type="PANTHER" id="PTHR10543:SF102">
    <property type="entry name" value="CAROTENOID CLEAVAGE DIOXYGENASE 8"/>
    <property type="match status" value="1"/>
</dbReference>
<feature type="binding site" evidence="6">
    <location>
        <position position="7"/>
    </location>
    <ligand>
        <name>Fe cation</name>
        <dbReference type="ChEBI" id="CHEBI:24875"/>
        <note>catalytic</note>
    </ligand>
</feature>
<dbReference type="Proteomes" id="UP000604825">
    <property type="component" value="Unassembled WGS sequence"/>
</dbReference>
<comment type="cofactor">
    <cofactor evidence="6">
        <name>Fe(2+)</name>
        <dbReference type="ChEBI" id="CHEBI:29033"/>
    </cofactor>
    <text evidence="6">Binds 1 Fe(2+) ion per subunit.</text>
</comment>
<keyword evidence="8" id="KW-1185">Reference proteome</keyword>
<sequence length="249" mass="28373">MAPAWVHSFAVTEKYVVMPEMPVRHSPTRMLMSERTPLYIMDWLPDSGSYMHVIGRSTGNTALALHRLRSPETAKDFPDSRSRSFEKMGRVARFRIPLDGSAMGELETVLDPDEHGRGVELSTINPAYISKEYRYLYACTRAGHAISSTRSPRWTWWRKRPGAGTRRARCHRSPSSWSGREQPMKMMGLSYLLQEPWPVTAMCYCWTRRRSKRLPACGCLTAYPSASMAAGFQTGTEVNPIRIFKCRSS</sequence>
<evidence type="ECO:0000256" key="1">
    <source>
        <dbReference type="ARBA" id="ARBA00006787"/>
    </source>
</evidence>
<keyword evidence="2 6" id="KW-0479">Metal-binding</keyword>
<keyword evidence="3" id="KW-0809">Transit peptide</keyword>
<dbReference type="InterPro" id="IPR004294">
    <property type="entry name" value="Carotenoid_Oase"/>
</dbReference>
<dbReference type="AlphaFoldDB" id="A0A811PQS0"/>
<protein>
    <submittedName>
        <fullName evidence="7">Uncharacterized protein</fullName>
    </submittedName>
</protein>
<dbReference type="EMBL" id="CAJGYO010000007">
    <property type="protein sequence ID" value="CAD6245640.1"/>
    <property type="molecule type" value="Genomic_DNA"/>
</dbReference>
<keyword evidence="4" id="KW-0560">Oxidoreductase</keyword>
<dbReference type="GO" id="GO:0009507">
    <property type="term" value="C:chloroplast"/>
    <property type="evidence" value="ECO:0007669"/>
    <property type="project" value="TreeGrafter"/>
</dbReference>
<name>A0A811PQS0_9POAL</name>
<evidence type="ECO:0000256" key="2">
    <source>
        <dbReference type="ARBA" id="ARBA00022723"/>
    </source>
</evidence>
<dbReference type="GO" id="GO:0010436">
    <property type="term" value="F:carotenoid dioxygenase activity"/>
    <property type="evidence" value="ECO:0007669"/>
    <property type="project" value="TreeGrafter"/>
</dbReference>
<comment type="caution">
    <text evidence="7">The sequence shown here is derived from an EMBL/GenBank/DDBJ whole genome shotgun (WGS) entry which is preliminary data.</text>
</comment>
<organism evidence="7 8">
    <name type="scientific">Miscanthus lutarioriparius</name>
    <dbReference type="NCBI Taxonomy" id="422564"/>
    <lineage>
        <taxon>Eukaryota</taxon>
        <taxon>Viridiplantae</taxon>
        <taxon>Streptophyta</taxon>
        <taxon>Embryophyta</taxon>
        <taxon>Tracheophyta</taxon>
        <taxon>Spermatophyta</taxon>
        <taxon>Magnoliopsida</taxon>
        <taxon>Liliopsida</taxon>
        <taxon>Poales</taxon>
        <taxon>Poaceae</taxon>
        <taxon>PACMAD clade</taxon>
        <taxon>Panicoideae</taxon>
        <taxon>Andropogonodae</taxon>
        <taxon>Andropogoneae</taxon>
        <taxon>Saccharinae</taxon>
        <taxon>Miscanthus</taxon>
    </lineage>
</organism>
<accession>A0A811PQS0</accession>
<evidence type="ECO:0000256" key="3">
    <source>
        <dbReference type="ARBA" id="ARBA00022946"/>
    </source>
</evidence>